<sequence length="482" mass="51408">MSSHSELEGGEGDTSGAEVLDARAVARGLCEEACNIKTLLRDYTEKTRALGQVVGEFCLRDSAEEDALQKIALEATYAEMVALQDVRFVAFSQRKEREESDCSAGGQAVFPPVGGGGGSGTSHCLLSLSAGRPDFVFNLAEYQGIGDVLLGWRSVTPAIRTQFDLLYRSMLSSVPDISLCVLVVNGSLYVPADAFGRCELSESELEEVVGGDNYVSAEEVLLRWLDVVVRRSLLSPARLQVLLSSGEGLQKSGLRILGDGLDTLTIVDHRRLQRSAMFRGFFFSGQLRAIESVGAQANTLPLVFASSGVGCQRDAEGRVVDVFRSLVTEQAGPLCEWRNVVVILGIRDCAVPGVTAQALAPEFVVLDARPLSPNIPFLWHFTWAEVCALGQLNPMAGASGSLASVPVFKMTRVAVASLEPYDAPSHSVFPAINKRLSCARRGRDSSGGSLGPASVAASIAALVTVAFFAGRTILSFRRGRGG</sequence>
<name>G0TVI5_TRYVY</name>
<protein>
    <submittedName>
        <fullName evidence="2">Uncharacterized protein</fullName>
    </submittedName>
</protein>
<gene>
    <name evidence="2" type="ORF">TVY486_0501610</name>
</gene>
<feature type="transmembrane region" description="Helical" evidence="1">
    <location>
        <begin position="450"/>
        <end position="470"/>
    </location>
</feature>
<keyword evidence="1" id="KW-0812">Transmembrane</keyword>
<accession>G0TVI5</accession>
<organism evidence="2">
    <name type="scientific">Trypanosoma vivax (strain Y486)</name>
    <dbReference type="NCBI Taxonomy" id="1055687"/>
    <lineage>
        <taxon>Eukaryota</taxon>
        <taxon>Discoba</taxon>
        <taxon>Euglenozoa</taxon>
        <taxon>Kinetoplastea</taxon>
        <taxon>Metakinetoplastina</taxon>
        <taxon>Trypanosomatida</taxon>
        <taxon>Trypanosomatidae</taxon>
        <taxon>Trypanosoma</taxon>
        <taxon>Duttonella</taxon>
    </lineage>
</organism>
<evidence type="ECO:0000313" key="2">
    <source>
        <dbReference type="EMBL" id="CCC47951.1"/>
    </source>
</evidence>
<dbReference type="VEuPathDB" id="TriTrypDB:TvY486_0501610"/>
<proteinExistence type="predicted"/>
<keyword evidence="1" id="KW-0472">Membrane</keyword>
<dbReference type="AlphaFoldDB" id="G0TVI5"/>
<dbReference type="EMBL" id="HE573021">
    <property type="protein sequence ID" value="CCC47951.1"/>
    <property type="molecule type" value="Genomic_DNA"/>
</dbReference>
<reference evidence="2" key="1">
    <citation type="journal article" date="2012" name="Proc. Natl. Acad. Sci. U.S.A.">
        <title>Antigenic diversity is generated by distinct evolutionary mechanisms in African trypanosome species.</title>
        <authorList>
            <person name="Jackson A.P."/>
            <person name="Berry A."/>
            <person name="Aslett M."/>
            <person name="Allison H.C."/>
            <person name="Burton P."/>
            <person name="Vavrova-Anderson J."/>
            <person name="Brown R."/>
            <person name="Browne H."/>
            <person name="Corton N."/>
            <person name="Hauser H."/>
            <person name="Gamble J."/>
            <person name="Gilderthorp R."/>
            <person name="Marcello L."/>
            <person name="McQuillan J."/>
            <person name="Otto T.D."/>
            <person name="Quail M.A."/>
            <person name="Sanders M.J."/>
            <person name="van Tonder A."/>
            <person name="Ginger M.L."/>
            <person name="Field M.C."/>
            <person name="Barry J.D."/>
            <person name="Hertz-Fowler C."/>
            <person name="Berriman M."/>
        </authorList>
    </citation>
    <scope>NUCLEOTIDE SEQUENCE</scope>
    <source>
        <strain evidence="2">Y486</strain>
    </source>
</reference>
<evidence type="ECO:0000256" key="1">
    <source>
        <dbReference type="SAM" id="Phobius"/>
    </source>
</evidence>
<keyword evidence="1" id="KW-1133">Transmembrane helix</keyword>